<protein>
    <submittedName>
        <fullName evidence="1">Uncharacterized protein</fullName>
    </submittedName>
</protein>
<sequence length="305" mass="36237">MSFLISTPYNGIKVLDLHDYSMSKEFLRGSGSIDKIIHFENDTRYLIIVRGNIIELYKWTREFKLIKQWRNNVMNDKDKLLDVGIIENQYLYSCSVNGEFKFRDLINDDISSSYKSTILNSPIECLKVTRNLDFRILHGGKNNKVRCVSLDEPPKIFNPKEFNIPRFKNLNVEWTRSVEIWNDYTITGNQWGQIKIVKDEREEKFKISDFPITALHIHKNLLIFNDLIFKIGIINLKTMKLINQFTFDGPIKQSLVYYRSGPIYFIYTTFDNKFKVLKLFNNNKTKLVHDIQFDFDLCFELLKWH</sequence>
<proteinExistence type="predicted"/>
<dbReference type="EMBL" id="CALSDN010000007">
    <property type="protein sequence ID" value="CAH6722004.1"/>
    <property type="molecule type" value="Genomic_DNA"/>
</dbReference>
<comment type="caution">
    <text evidence="1">The sequence shown here is derived from an EMBL/GenBank/DDBJ whole genome shotgun (WGS) entry which is preliminary data.</text>
</comment>
<dbReference type="Proteomes" id="UP001152531">
    <property type="component" value="Unassembled WGS sequence"/>
</dbReference>
<gene>
    <name evidence="1" type="ORF">CLIB1444_07S07338</name>
</gene>
<accession>A0ACA9YAB6</accession>
<keyword evidence="2" id="KW-1185">Reference proteome</keyword>
<name>A0ACA9YAB6_9ASCO</name>
<evidence type="ECO:0000313" key="2">
    <source>
        <dbReference type="Proteomes" id="UP001152531"/>
    </source>
</evidence>
<organism evidence="1 2">
    <name type="scientific">[Candida] jaroonii</name>
    <dbReference type="NCBI Taxonomy" id="467808"/>
    <lineage>
        <taxon>Eukaryota</taxon>
        <taxon>Fungi</taxon>
        <taxon>Dikarya</taxon>
        <taxon>Ascomycota</taxon>
        <taxon>Saccharomycotina</taxon>
        <taxon>Pichiomycetes</taxon>
        <taxon>Debaryomycetaceae</taxon>
        <taxon>Yamadazyma</taxon>
    </lineage>
</organism>
<reference evidence="1" key="1">
    <citation type="submission" date="2022-06" db="EMBL/GenBank/DDBJ databases">
        <authorList>
            <person name="Legras J.-L."/>
            <person name="Devillers H."/>
            <person name="Grondin C."/>
        </authorList>
    </citation>
    <scope>NUCLEOTIDE SEQUENCE</scope>
    <source>
        <strain evidence="1">CLIB 1444</strain>
    </source>
</reference>
<evidence type="ECO:0000313" key="1">
    <source>
        <dbReference type="EMBL" id="CAH6722004.1"/>
    </source>
</evidence>